<feature type="transmembrane region" description="Helical" evidence="6">
    <location>
        <begin position="251"/>
        <end position="268"/>
    </location>
</feature>
<reference evidence="7 8" key="1">
    <citation type="submission" date="2019-07" db="EMBL/GenBank/DDBJ databases">
        <title>Whole genome shotgun sequence of Cellulomonas xylanilytica NBRC 101102.</title>
        <authorList>
            <person name="Hosoyama A."/>
            <person name="Uohara A."/>
            <person name="Ohji S."/>
            <person name="Ichikawa N."/>
        </authorList>
    </citation>
    <scope>NUCLEOTIDE SEQUENCE [LARGE SCALE GENOMIC DNA]</scope>
    <source>
        <strain evidence="7 8">NBRC 101102</strain>
    </source>
</reference>
<keyword evidence="4 6" id="KW-1133">Transmembrane helix</keyword>
<comment type="caution">
    <text evidence="7">The sequence shown here is derived from an EMBL/GenBank/DDBJ whole genome shotgun (WGS) entry which is preliminary data.</text>
</comment>
<sequence length="305" mass="30983">MRVVVIRDQPPRSGNGFAAQDAQHAECWHDGGMETALASHAPATTRDRVRQVTVLVGAIVAIGGAAVGSGAFGGQPIADAADGALSATATPLAPDTPAFSIWSLIYLGLGVFAVVQALPRQGADPRLRAVSWWVLASMLLNALWIGVVQAGSVGGSVVVILTLLAVLATIFVKLVRIAHTGIATSLITDTTMGLYLGWVSVASLANIAAFLTVADVGELGLGATGWSVVVLAAGAALSVAYAVFGRTRPSVIVPIGLAMAWGLGWIGLGRTNGPLVDETVATAAFAAAAVALLAPIVTSLVARRR</sequence>
<feature type="transmembrane region" description="Helical" evidence="6">
    <location>
        <begin position="193"/>
        <end position="214"/>
    </location>
</feature>
<feature type="transmembrane region" description="Helical" evidence="6">
    <location>
        <begin position="54"/>
        <end position="78"/>
    </location>
</feature>
<feature type="transmembrane region" description="Helical" evidence="6">
    <location>
        <begin position="153"/>
        <end position="172"/>
    </location>
</feature>
<feature type="transmembrane region" description="Helical" evidence="6">
    <location>
        <begin position="98"/>
        <end position="118"/>
    </location>
</feature>
<evidence type="ECO:0000313" key="8">
    <source>
        <dbReference type="Proteomes" id="UP000321118"/>
    </source>
</evidence>
<dbReference type="AlphaFoldDB" id="A0A510V4L6"/>
<evidence type="ECO:0000256" key="4">
    <source>
        <dbReference type="ARBA" id="ARBA00022989"/>
    </source>
</evidence>
<evidence type="ECO:0000256" key="1">
    <source>
        <dbReference type="ARBA" id="ARBA00004141"/>
    </source>
</evidence>
<feature type="transmembrane region" description="Helical" evidence="6">
    <location>
        <begin position="280"/>
        <end position="302"/>
    </location>
</feature>
<dbReference type="Proteomes" id="UP000321118">
    <property type="component" value="Unassembled WGS sequence"/>
</dbReference>
<evidence type="ECO:0000256" key="2">
    <source>
        <dbReference type="ARBA" id="ARBA00007524"/>
    </source>
</evidence>
<comment type="subcellular location">
    <subcellularLocation>
        <location evidence="1">Membrane</location>
        <topology evidence="1">Multi-pass membrane protein</topology>
    </subcellularLocation>
</comment>
<evidence type="ECO:0000313" key="7">
    <source>
        <dbReference type="EMBL" id="GEK21818.1"/>
    </source>
</evidence>
<keyword evidence="8" id="KW-1185">Reference proteome</keyword>
<gene>
    <name evidence="7" type="ORF">CXY01_23380</name>
</gene>
<dbReference type="GO" id="GO:0016020">
    <property type="term" value="C:membrane"/>
    <property type="evidence" value="ECO:0007669"/>
    <property type="project" value="UniProtKB-SubCell"/>
</dbReference>
<dbReference type="Gene3D" id="1.20.1260.100">
    <property type="entry name" value="TspO/MBR protein"/>
    <property type="match status" value="1"/>
</dbReference>
<dbReference type="Pfam" id="PF03073">
    <property type="entry name" value="TspO_MBR"/>
    <property type="match status" value="1"/>
</dbReference>
<organism evidence="7 8">
    <name type="scientific">Cellulomonas xylanilytica</name>
    <dbReference type="NCBI Taxonomy" id="233583"/>
    <lineage>
        <taxon>Bacteria</taxon>
        <taxon>Bacillati</taxon>
        <taxon>Actinomycetota</taxon>
        <taxon>Actinomycetes</taxon>
        <taxon>Micrococcales</taxon>
        <taxon>Cellulomonadaceae</taxon>
        <taxon>Cellulomonas</taxon>
    </lineage>
</organism>
<proteinExistence type="inferred from homology"/>
<protein>
    <submittedName>
        <fullName evidence="7">Tryptophan-rich sensory protein</fullName>
    </submittedName>
</protein>
<dbReference type="InterPro" id="IPR038330">
    <property type="entry name" value="TspO/MBR-related_sf"/>
</dbReference>
<keyword evidence="5 6" id="KW-0472">Membrane</keyword>
<feature type="transmembrane region" description="Helical" evidence="6">
    <location>
        <begin position="130"/>
        <end position="147"/>
    </location>
</feature>
<name>A0A510V4L6_9CELL</name>
<feature type="transmembrane region" description="Helical" evidence="6">
    <location>
        <begin position="226"/>
        <end position="244"/>
    </location>
</feature>
<evidence type="ECO:0000256" key="3">
    <source>
        <dbReference type="ARBA" id="ARBA00022692"/>
    </source>
</evidence>
<comment type="similarity">
    <text evidence="2">Belongs to the TspO/BZRP family.</text>
</comment>
<dbReference type="InterPro" id="IPR004307">
    <property type="entry name" value="TspO_MBR"/>
</dbReference>
<accession>A0A510V4L6</accession>
<evidence type="ECO:0000256" key="5">
    <source>
        <dbReference type="ARBA" id="ARBA00023136"/>
    </source>
</evidence>
<keyword evidence="3 6" id="KW-0812">Transmembrane</keyword>
<dbReference type="EMBL" id="BJUB01000007">
    <property type="protein sequence ID" value="GEK21818.1"/>
    <property type="molecule type" value="Genomic_DNA"/>
</dbReference>
<evidence type="ECO:0000256" key="6">
    <source>
        <dbReference type="SAM" id="Phobius"/>
    </source>
</evidence>